<organism evidence="2 3">
    <name type="scientific">Pristionchus entomophagus</name>
    <dbReference type="NCBI Taxonomy" id="358040"/>
    <lineage>
        <taxon>Eukaryota</taxon>
        <taxon>Metazoa</taxon>
        <taxon>Ecdysozoa</taxon>
        <taxon>Nematoda</taxon>
        <taxon>Chromadorea</taxon>
        <taxon>Rhabditida</taxon>
        <taxon>Rhabditina</taxon>
        <taxon>Diplogasteromorpha</taxon>
        <taxon>Diplogasteroidea</taxon>
        <taxon>Neodiplogasteridae</taxon>
        <taxon>Pristionchus</taxon>
    </lineage>
</organism>
<name>A0AAV5ULF5_9BILA</name>
<gene>
    <name evidence="2" type="ORF">PENTCL1PPCAC_29296</name>
</gene>
<dbReference type="AlphaFoldDB" id="A0AAV5ULF5"/>
<protein>
    <submittedName>
        <fullName evidence="2">Uncharacterized protein</fullName>
    </submittedName>
</protein>
<dbReference type="EMBL" id="BTSX01000006">
    <property type="protein sequence ID" value="GMT07122.1"/>
    <property type="molecule type" value="Genomic_DNA"/>
</dbReference>
<proteinExistence type="predicted"/>
<feature type="region of interest" description="Disordered" evidence="1">
    <location>
        <begin position="1"/>
        <end position="29"/>
    </location>
</feature>
<dbReference type="Proteomes" id="UP001432027">
    <property type="component" value="Unassembled WGS sequence"/>
</dbReference>
<feature type="non-terminal residue" evidence="2">
    <location>
        <position position="1"/>
    </location>
</feature>
<evidence type="ECO:0000313" key="2">
    <source>
        <dbReference type="EMBL" id="GMT07122.1"/>
    </source>
</evidence>
<accession>A0AAV5ULF5</accession>
<reference evidence="2" key="1">
    <citation type="submission" date="2023-10" db="EMBL/GenBank/DDBJ databases">
        <title>Genome assembly of Pristionchus species.</title>
        <authorList>
            <person name="Yoshida K."/>
            <person name="Sommer R.J."/>
        </authorList>
    </citation>
    <scope>NUCLEOTIDE SEQUENCE</scope>
    <source>
        <strain evidence="2">RS0144</strain>
    </source>
</reference>
<evidence type="ECO:0000256" key="1">
    <source>
        <dbReference type="SAM" id="MobiDB-lite"/>
    </source>
</evidence>
<keyword evidence="3" id="KW-1185">Reference proteome</keyword>
<evidence type="ECO:0000313" key="3">
    <source>
        <dbReference type="Proteomes" id="UP001432027"/>
    </source>
</evidence>
<feature type="non-terminal residue" evidence="2">
    <location>
        <position position="92"/>
    </location>
</feature>
<feature type="region of interest" description="Disordered" evidence="1">
    <location>
        <begin position="58"/>
        <end position="92"/>
    </location>
</feature>
<comment type="caution">
    <text evidence="2">The sequence shown here is derived from an EMBL/GenBank/DDBJ whole genome shotgun (WGS) entry which is preliminary data.</text>
</comment>
<sequence>NGGYERKFESTSSSSVLPRRTFPKKSPSKTAIRTTVMIDAECDYQAEKEDHARLIEGFMTRTPSRSPEPLPRVSTGEKQRLSMLFGKGDQRS</sequence>